<evidence type="ECO:0000256" key="3">
    <source>
        <dbReference type="ARBA" id="ARBA00022434"/>
    </source>
</evidence>
<dbReference type="InterPro" id="IPR050291">
    <property type="entry name" value="CDF_Transporter"/>
</dbReference>
<reference evidence="14" key="1">
    <citation type="submission" date="2016-03" db="EMBL/GenBank/DDBJ databases">
        <authorList>
            <person name="Devillers Hugo."/>
        </authorList>
    </citation>
    <scope>NUCLEOTIDE SEQUENCE [LARGE SCALE GENOMIC DNA]</scope>
</reference>
<evidence type="ECO:0000256" key="7">
    <source>
        <dbReference type="ARBA" id="ARBA00022989"/>
    </source>
</evidence>
<evidence type="ECO:0000259" key="12">
    <source>
        <dbReference type="Pfam" id="PF01545"/>
    </source>
</evidence>
<evidence type="ECO:0000313" key="14">
    <source>
        <dbReference type="Proteomes" id="UP000189911"/>
    </source>
</evidence>
<keyword evidence="6" id="KW-0812">Transmembrane</keyword>
<dbReference type="NCBIfam" id="TIGR01297">
    <property type="entry name" value="CDF"/>
    <property type="match status" value="1"/>
</dbReference>
<dbReference type="FunFam" id="1.20.1510.10:FF:000013">
    <property type="entry name" value="Cation efflux family protein"/>
    <property type="match status" value="1"/>
</dbReference>
<name>A0A1G4JR79_9SACH</name>
<dbReference type="InterPro" id="IPR002524">
    <property type="entry name" value="Cation_efflux"/>
</dbReference>
<feature type="compositionally biased region" description="Basic and acidic residues" evidence="11">
    <location>
        <begin position="455"/>
        <end position="469"/>
    </location>
</feature>
<dbReference type="InterPro" id="IPR027469">
    <property type="entry name" value="Cation_efflux_TMD_sf"/>
</dbReference>
<feature type="domain" description="Cation efflux protein transmembrane" evidence="12">
    <location>
        <begin position="140"/>
        <end position="354"/>
    </location>
</feature>
<dbReference type="AlphaFoldDB" id="A0A1G4JR79"/>
<evidence type="ECO:0000256" key="10">
    <source>
        <dbReference type="ARBA" id="ARBA00055037"/>
    </source>
</evidence>
<feature type="region of interest" description="Disordered" evidence="11">
    <location>
        <begin position="455"/>
        <end position="508"/>
    </location>
</feature>
<dbReference type="Pfam" id="PF01545">
    <property type="entry name" value="Cation_efflux"/>
    <property type="match status" value="1"/>
</dbReference>
<comment type="function">
    <text evidence="10">Mitochondrial metal transporter involved in mitochondrial iron accumulation.</text>
</comment>
<evidence type="ECO:0000256" key="5">
    <source>
        <dbReference type="ARBA" id="ARBA00022496"/>
    </source>
</evidence>
<dbReference type="GO" id="GO:0006826">
    <property type="term" value="P:iron ion transport"/>
    <property type="evidence" value="ECO:0007669"/>
    <property type="project" value="UniProtKB-KW"/>
</dbReference>
<gene>
    <name evidence="13" type="ORF">LANO_0E03334G</name>
</gene>
<evidence type="ECO:0000256" key="1">
    <source>
        <dbReference type="ARBA" id="ARBA00004141"/>
    </source>
</evidence>
<dbReference type="Gene3D" id="1.20.1510.10">
    <property type="entry name" value="Cation efflux protein transmembrane domain"/>
    <property type="match status" value="1"/>
</dbReference>
<proteinExistence type="inferred from homology"/>
<comment type="subcellular location">
    <subcellularLocation>
        <location evidence="1">Membrane</location>
        <topology evidence="1">Multi-pass membrane protein</topology>
    </subcellularLocation>
</comment>
<keyword evidence="3" id="KW-0408">Iron</keyword>
<evidence type="ECO:0000256" key="2">
    <source>
        <dbReference type="ARBA" id="ARBA00008873"/>
    </source>
</evidence>
<dbReference type="GO" id="GO:0016020">
    <property type="term" value="C:membrane"/>
    <property type="evidence" value="ECO:0007669"/>
    <property type="project" value="UniProtKB-SubCell"/>
</dbReference>
<evidence type="ECO:0000256" key="11">
    <source>
        <dbReference type="SAM" id="MobiDB-lite"/>
    </source>
</evidence>
<protein>
    <submittedName>
        <fullName evidence="13">LANO_0E03334g1_1</fullName>
    </submittedName>
</protein>
<keyword evidence="9" id="KW-0472">Membrane</keyword>
<keyword evidence="4" id="KW-0813">Transport</keyword>
<dbReference type="Proteomes" id="UP000189911">
    <property type="component" value="Chromosome E"/>
</dbReference>
<comment type="similarity">
    <text evidence="2">Belongs to the cation diffusion facilitator (CDF) transporter (TC 2.A.4) family. SLC30A subfamily.</text>
</comment>
<dbReference type="SUPFAM" id="SSF161111">
    <property type="entry name" value="Cation efflux protein transmembrane domain-like"/>
    <property type="match status" value="1"/>
</dbReference>
<keyword evidence="7" id="KW-1133">Transmembrane helix</keyword>
<evidence type="ECO:0000256" key="4">
    <source>
        <dbReference type="ARBA" id="ARBA00022448"/>
    </source>
</evidence>
<keyword evidence="14" id="KW-1185">Reference proteome</keyword>
<keyword evidence="3" id="KW-0409">Iron storage</keyword>
<dbReference type="GO" id="GO:0006879">
    <property type="term" value="P:intracellular iron ion homeostasis"/>
    <property type="evidence" value="ECO:0007669"/>
    <property type="project" value="UniProtKB-KW"/>
</dbReference>
<evidence type="ECO:0000256" key="8">
    <source>
        <dbReference type="ARBA" id="ARBA00023065"/>
    </source>
</evidence>
<evidence type="ECO:0000256" key="9">
    <source>
        <dbReference type="ARBA" id="ARBA00023136"/>
    </source>
</evidence>
<dbReference type="PANTHER" id="PTHR43840">
    <property type="entry name" value="MITOCHONDRIAL METAL TRANSPORTER 1-RELATED"/>
    <property type="match status" value="1"/>
</dbReference>
<dbReference type="GO" id="GO:0005739">
    <property type="term" value="C:mitochondrion"/>
    <property type="evidence" value="ECO:0007669"/>
    <property type="project" value="UniProtKB-ARBA"/>
</dbReference>
<dbReference type="InterPro" id="IPR058533">
    <property type="entry name" value="Cation_efflux_TM"/>
</dbReference>
<accession>A0A1G4JR79</accession>
<dbReference type="PANTHER" id="PTHR43840:SF15">
    <property type="entry name" value="MITOCHONDRIAL METAL TRANSPORTER 1-RELATED"/>
    <property type="match status" value="1"/>
</dbReference>
<sequence length="508" mass="56283">MIKCGYNLLIATRGHCFQEFTLTQLSRHSACRKRSIHLKNKLLGNEKNKPQLHAQTLTEAEKRLERHPEFQHFAETFQDSKHQHVHMQQSETIQNDSYHLGSMIHRVSDQKRPHNHSKVNPLLTLSKSEFKKNPGVRITWIGLLINVGMAAGKFIGGVTFHSQALVADAVHALSDLVSDFLTLFSIGLSAKDPTIEYPRGYGKIETLGSLSVSAILTLAGLSIGWSSLCAIAGPIIPQAIMDIFVTHSHSHSHGAPEDVTNINAAWIAAGSIAVKEWIFNATKKVATQTNSNVLLANAWHHRVDSLTSLVALVTISTGYFFDIQSFDALGGLLVSGLIVKTGSDGLVSAMKELIDKAVPKSDNRYISVEKNSLEIISKMVSNNNSGKPYKLQNLAVMGSGPNIHTKMVLEVPLQRWENLLTIKEFENVADHIRSSLRENIPNLLDVELEFVEEKPQLDAKQSQEAEKQRQMGFPPLPHTEASKDTEITTTRHSHSHFGGLGDHHTHKH</sequence>
<organism evidence="13 14">
    <name type="scientific">Lachancea nothofagi CBS 11611</name>
    <dbReference type="NCBI Taxonomy" id="1266666"/>
    <lineage>
        <taxon>Eukaryota</taxon>
        <taxon>Fungi</taxon>
        <taxon>Dikarya</taxon>
        <taxon>Ascomycota</taxon>
        <taxon>Saccharomycotina</taxon>
        <taxon>Saccharomycetes</taxon>
        <taxon>Saccharomycetales</taxon>
        <taxon>Saccharomycetaceae</taxon>
        <taxon>Lachancea</taxon>
    </lineage>
</organism>
<keyword evidence="8" id="KW-0406">Ion transport</keyword>
<dbReference type="OrthoDB" id="435980at2759"/>
<dbReference type="EMBL" id="LT598451">
    <property type="protein sequence ID" value="SCU93227.1"/>
    <property type="molecule type" value="Genomic_DNA"/>
</dbReference>
<evidence type="ECO:0000313" key="13">
    <source>
        <dbReference type="EMBL" id="SCU93227.1"/>
    </source>
</evidence>
<evidence type="ECO:0000256" key="6">
    <source>
        <dbReference type="ARBA" id="ARBA00022692"/>
    </source>
</evidence>
<dbReference type="GO" id="GO:0008324">
    <property type="term" value="F:monoatomic cation transmembrane transporter activity"/>
    <property type="evidence" value="ECO:0007669"/>
    <property type="project" value="InterPro"/>
</dbReference>
<keyword evidence="5" id="KW-0410">Iron transport</keyword>